<comment type="similarity">
    <text evidence="1">Belongs to the LysR transcriptional regulatory family.</text>
</comment>
<protein>
    <submittedName>
        <fullName evidence="6">Putative transcriptional regulator</fullName>
    </submittedName>
</protein>
<gene>
    <name evidence="6" type="primary">trpR</name>
    <name evidence="6" type="ordered locus">PA14_27440</name>
</gene>
<accession>A0A0H2ZBH1</accession>
<dbReference type="InterPro" id="IPR036388">
    <property type="entry name" value="WH-like_DNA-bd_sf"/>
</dbReference>
<dbReference type="Proteomes" id="UP000000653">
    <property type="component" value="Chromosome"/>
</dbReference>
<dbReference type="Pfam" id="PF03466">
    <property type="entry name" value="LysR_substrate"/>
    <property type="match status" value="1"/>
</dbReference>
<proteinExistence type="inferred from homology"/>
<dbReference type="PANTHER" id="PTHR30118:SF15">
    <property type="entry name" value="TRANSCRIPTIONAL REGULATORY PROTEIN"/>
    <property type="match status" value="1"/>
</dbReference>
<dbReference type="Gene3D" id="1.10.10.10">
    <property type="entry name" value="Winged helix-like DNA-binding domain superfamily/Winged helix DNA-binding domain"/>
    <property type="match status" value="1"/>
</dbReference>
<evidence type="ECO:0000256" key="1">
    <source>
        <dbReference type="ARBA" id="ARBA00009437"/>
    </source>
</evidence>
<dbReference type="GO" id="GO:0003700">
    <property type="term" value="F:DNA-binding transcription factor activity"/>
    <property type="evidence" value="ECO:0007669"/>
    <property type="project" value="InterPro"/>
</dbReference>
<keyword evidence="3" id="KW-0238">DNA-binding</keyword>
<evidence type="ECO:0000259" key="5">
    <source>
        <dbReference type="PROSITE" id="PS50931"/>
    </source>
</evidence>
<dbReference type="SUPFAM" id="SSF53850">
    <property type="entry name" value="Periplasmic binding protein-like II"/>
    <property type="match status" value="1"/>
</dbReference>
<dbReference type="Pfam" id="PF00126">
    <property type="entry name" value="HTH_1"/>
    <property type="match status" value="1"/>
</dbReference>
<keyword evidence="4" id="KW-0804">Transcription</keyword>
<dbReference type="GO" id="GO:0003677">
    <property type="term" value="F:DNA binding"/>
    <property type="evidence" value="ECO:0007669"/>
    <property type="project" value="UniProtKB-KW"/>
</dbReference>
<dbReference type="InterPro" id="IPR050389">
    <property type="entry name" value="LysR-type_TF"/>
</dbReference>
<evidence type="ECO:0000313" key="6">
    <source>
        <dbReference type="EMBL" id="ABJ12074.1"/>
    </source>
</evidence>
<dbReference type="PANTHER" id="PTHR30118">
    <property type="entry name" value="HTH-TYPE TRANSCRIPTIONAL REGULATOR LEUO-RELATED"/>
    <property type="match status" value="1"/>
</dbReference>
<dbReference type="EMBL" id="CP000438">
    <property type="protein sequence ID" value="ABJ12074.1"/>
    <property type="molecule type" value="Genomic_DNA"/>
</dbReference>
<dbReference type="InterPro" id="IPR000847">
    <property type="entry name" value="LysR_HTH_N"/>
</dbReference>
<name>A0A0H2ZBH1_PSEAB</name>
<feature type="domain" description="HTH lysR-type" evidence="5">
    <location>
        <begin position="15"/>
        <end position="72"/>
    </location>
</feature>
<organism evidence="6 7">
    <name type="scientific">Pseudomonas aeruginosa (strain UCBPP-PA14)</name>
    <dbReference type="NCBI Taxonomy" id="208963"/>
    <lineage>
        <taxon>Bacteria</taxon>
        <taxon>Pseudomonadati</taxon>
        <taxon>Pseudomonadota</taxon>
        <taxon>Gammaproteobacteria</taxon>
        <taxon>Pseudomonadales</taxon>
        <taxon>Pseudomonadaceae</taxon>
        <taxon>Pseudomonas</taxon>
    </lineage>
</organism>
<reference evidence="6 7" key="1">
    <citation type="journal article" date="2006" name="Genome Biol.">
        <title>Genomic analysis reveals that Pseudomonas aeruginosa virulence is combinatorial.</title>
        <authorList>
            <person name="Lee D.G."/>
            <person name="Urbach J.M."/>
            <person name="Wu G."/>
            <person name="Liberati N.T."/>
            <person name="Feinbaum R.L."/>
            <person name="Miyata S."/>
            <person name="Diggins L.T."/>
            <person name="He J."/>
            <person name="Saucier M."/>
            <person name="Deziel E."/>
            <person name="Friedman L."/>
            <person name="Li L."/>
            <person name="Grills G."/>
            <person name="Montgomery K."/>
            <person name="Kucherlapati R."/>
            <person name="Rahme L.G."/>
            <person name="Ausubel F.M."/>
        </authorList>
    </citation>
    <scope>NUCLEOTIDE SEQUENCE [LARGE SCALE GENOMIC DNA]</scope>
    <source>
        <strain evidence="6 7">UCBPP-PA14</strain>
    </source>
</reference>
<dbReference type="AlphaFoldDB" id="A0A0H2ZBH1"/>
<evidence type="ECO:0000256" key="3">
    <source>
        <dbReference type="ARBA" id="ARBA00023125"/>
    </source>
</evidence>
<dbReference type="PROSITE" id="PS50931">
    <property type="entry name" value="HTH_LYSR"/>
    <property type="match status" value="1"/>
</dbReference>
<dbReference type="InterPro" id="IPR036390">
    <property type="entry name" value="WH_DNA-bd_sf"/>
</dbReference>
<dbReference type="CDD" id="cd08460">
    <property type="entry name" value="PBP2_DntR_like_1"/>
    <property type="match status" value="1"/>
</dbReference>
<sequence length="321" mass="36357">MRTQGCLYFHSMHLPDMNLLVALNVLLEEGSVVGAARRMHLSPPAMSRTLSRIREAVGDPIMVRAGRKLVPTPRALELQEQVRQLVDQARDLFNTRETIQLDKLERCFTLRSNNTLVGGLATRILEIFSKEAPRCTLRFAPESDIDDEALRQNRIDLYIGASSWMEPEVKTQQLLTTRFVGLARQGHPIFDDDITPQRFAAFPHISVSRRGLHHGPLDQALGELGVTRQVKLVCATFHSAIFALPGSDLLLPIAEHSLWRANRLGLGLRQFDIPVPLKTVMVVQAWHPRFDNDPAHRWFRQTVKRLCEEVQNDPHPLLGSN</sequence>
<dbReference type="SUPFAM" id="SSF46785">
    <property type="entry name" value="Winged helix' DNA-binding domain"/>
    <property type="match status" value="1"/>
</dbReference>
<dbReference type="KEGG" id="pau:PA14_27440"/>
<dbReference type="InterPro" id="IPR005119">
    <property type="entry name" value="LysR_subst-bd"/>
</dbReference>
<evidence type="ECO:0000313" key="7">
    <source>
        <dbReference type="Proteomes" id="UP000000653"/>
    </source>
</evidence>
<evidence type="ECO:0000256" key="2">
    <source>
        <dbReference type="ARBA" id="ARBA00023015"/>
    </source>
</evidence>
<dbReference type="Gene3D" id="3.40.190.10">
    <property type="entry name" value="Periplasmic binding protein-like II"/>
    <property type="match status" value="2"/>
</dbReference>
<keyword evidence="2" id="KW-0805">Transcription regulation</keyword>
<dbReference type="HOGENOM" id="CLU_039613_39_3_6"/>
<evidence type="ECO:0000256" key="4">
    <source>
        <dbReference type="ARBA" id="ARBA00023163"/>
    </source>
</evidence>